<dbReference type="CDD" id="cd13608">
    <property type="entry name" value="PBP2_OpuCC_like"/>
    <property type="match status" value="1"/>
</dbReference>
<dbReference type="Proteomes" id="UP000243884">
    <property type="component" value="Unassembled WGS sequence"/>
</dbReference>
<dbReference type="GO" id="GO:0043190">
    <property type="term" value="C:ATP-binding cassette (ABC) transporter complex"/>
    <property type="evidence" value="ECO:0007669"/>
    <property type="project" value="InterPro"/>
</dbReference>
<protein>
    <submittedName>
        <fullName evidence="2">Osmoprotectant transport system substrate-binding protein</fullName>
    </submittedName>
</protein>
<evidence type="ECO:0000259" key="1">
    <source>
        <dbReference type="Pfam" id="PF04069"/>
    </source>
</evidence>
<dbReference type="STRING" id="371602.SAMN04487984_0864"/>
<dbReference type="GO" id="GO:0022857">
    <property type="term" value="F:transmembrane transporter activity"/>
    <property type="evidence" value="ECO:0007669"/>
    <property type="project" value="InterPro"/>
</dbReference>
<keyword evidence="3" id="KW-1185">Reference proteome</keyword>
<dbReference type="AlphaFoldDB" id="A0A1W1YSN5"/>
<dbReference type="OrthoDB" id="9801163at2"/>
<dbReference type="Gene3D" id="3.40.190.10">
    <property type="entry name" value="Periplasmic binding protein-like II"/>
    <property type="match status" value="1"/>
</dbReference>
<name>A0A1W1YSN5_9LACT</name>
<evidence type="ECO:0000313" key="2">
    <source>
        <dbReference type="EMBL" id="SMC38728.1"/>
    </source>
</evidence>
<reference evidence="3" key="1">
    <citation type="submission" date="2017-04" db="EMBL/GenBank/DDBJ databases">
        <authorList>
            <person name="Varghese N."/>
            <person name="Submissions S."/>
        </authorList>
    </citation>
    <scope>NUCLEOTIDE SEQUENCE [LARGE SCALE GENOMIC DNA]</scope>
    <source>
        <strain evidence="3">DSM 21500</strain>
    </source>
</reference>
<dbReference type="RefSeq" id="WP_084098947.1">
    <property type="nucleotide sequence ID" value="NZ_FWXK01000004.1"/>
</dbReference>
<dbReference type="InterPro" id="IPR007210">
    <property type="entry name" value="ABC_Gly_betaine_transp_sub-bd"/>
</dbReference>
<sequence>MKKLKQWFFLALTTVVLTGCSLPGLGGNLSGHKTISITSGNTTEMQVVGYLVEGMINHYIDTETNVISNLGSSSMNHQAVMGGDADVSAIRYTGTSLTGELNEKPETDPDKALEQVKKGFDEKFDQKWMPSYGFANTYAFMVTREKAEELGLEKVSDLEPYIDDFKVGVDSNWINREGDGYDAFVDTYGFEIPDLYPMSIGLVYTAAANNEVDAVLGYSTDGRIISEDLVVLEDDLHLFPPYDASPVVTHKILEEYPELDKVLQKMANTITDEDMQKINYASDEYLLEPKTVADEFLKDNNYFEDAKPYVEPVDKGVLE</sequence>
<dbReference type="Pfam" id="PF04069">
    <property type="entry name" value="OpuAC"/>
    <property type="match status" value="1"/>
</dbReference>
<dbReference type="PROSITE" id="PS51257">
    <property type="entry name" value="PROKAR_LIPOPROTEIN"/>
    <property type="match status" value="1"/>
</dbReference>
<organism evidence="2 3">
    <name type="scientific">Aerococcus suis</name>
    <dbReference type="NCBI Taxonomy" id="371602"/>
    <lineage>
        <taxon>Bacteria</taxon>
        <taxon>Bacillati</taxon>
        <taxon>Bacillota</taxon>
        <taxon>Bacilli</taxon>
        <taxon>Lactobacillales</taxon>
        <taxon>Aerococcaceae</taxon>
        <taxon>Aerococcus</taxon>
    </lineage>
</organism>
<dbReference type="Gene3D" id="3.40.190.120">
    <property type="entry name" value="Osmoprotection protein (prox), domain 2"/>
    <property type="match status" value="1"/>
</dbReference>
<evidence type="ECO:0000313" key="3">
    <source>
        <dbReference type="Proteomes" id="UP000243884"/>
    </source>
</evidence>
<dbReference type="SUPFAM" id="SSF53850">
    <property type="entry name" value="Periplasmic binding protein-like II"/>
    <property type="match status" value="1"/>
</dbReference>
<proteinExistence type="predicted"/>
<feature type="domain" description="ABC-type glycine betaine transport system substrate-binding" evidence="1">
    <location>
        <begin position="33"/>
        <end position="298"/>
    </location>
</feature>
<dbReference type="EMBL" id="FWXK01000004">
    <property type="protein sequence ID" value="SMC38728.1"/>
    <property type="molecule type" value="Genomic_DNA"/>
</dbReference>
<accession>A0A1W1YSN5</accession>
<gene>
    <name evidence="2" type="ORF">SAMN04487984_0864</name>
</gene>